<organism evidence="1 2">
    <name type="scientific">Collinsella aerofaciens</name>
    <dbReference type="NCBI Taxonomy" id="74426"/>
    <lineage>
        <taxon>Bacteria</taxon>
        <taxon>Bacillati</taxon>
        <taxon>Actinomycetota</taxon>
        <taxon>Coriobacteriia</taxon>
        <taxon>Coriobacteriales</taxon>
        <taxon>Coriobacteriaceae</taxon>
        <taxon>Collinsella</taxon>
    </lineage>
</organism>
<dbReference type="EMBL" id="CYYP01000005">
    <property type="protein sequence ID" value="CUN84411.1"/>
    <property type="molecule type" value="Genomic_DNA"/>
</dbReference>
<evidence type="ECO:0000313" key="2">
    <source>
        <dbReference type="Proteomes" id="UP000095468"/>
    </source>
</evidence>
<proteinExistence type="predicted"/>
<protein>
    <recommendedName>
        <fullName evidence="3">DUF559 domain-containing protein</fullName>
    </recommendedName>
</protein>
<dbReference type="Proteomes" id="UP000095468">
    <property type="component" value="Unassembled WGS sequence"/>
</dbReference>
<dbReference type="RefSeq" id="WP_156327674.1">
    <property type="nucleotide sequence ID" value="NZ_CYYP01000005.1"/>
</dbReference>
<name>A0A174A6Z5_9ACTN</name>
<gene>
    <name evidence="1" type="ORF">ERS852381_00734</name>
</gene>
<reference evidence="1 2" key="1">
    <citation type="submission" date="2015-09" db="EMBL/GenBank/DDBJ databases">
        <authorList>
            <consortium name="Pathogen Informatics"/>
        </authorList>
    </citation>
    <scope>NUCLEOTIDE SEQUENCE [LARGE SCALE GENOMIC DNA]</scope>
    <source>
        <strain evidence="1 2">2789STDY5608823</strain>
    </source>
</reference>
<accession>A0A174A6Z5</accession>
<evidence type="ECO:0008006" key="3">
    <source>
        <dbReference type="Google" id="ProtNLM"/>
    </source>
</evidence>
<dbReference type="AlphaFoldDB" id="A0A174A6Z5"/>
<evidence type="ECO:0000313" key="1">
    <source>
        <dbReference type="EMBL" id="CUN84411.1"/>
    </source>
</evidence>
<sequence>MDLTLCGQSAFYYHRIPPQILGLYPAISLGNMDRRCCGLGSHAVVKDLLHAPLHRIAFTRAQSGSRSLFKSHLLTQEPPPGSFRQTEHGFDVTSPEFTLLNLATQVSRNQLLMACYEMCSSFAVYTPCKRAQRQLDEAISLKLIPPNCGWERVIDVNGKDTNLWKRTPLLSAADIAAFAKQAAGLRGVKQLRWAAERMTGQTASPFEVQTSMLISLPRDEGGMGINIANNVRIPLSDAARSLYDKTCCYADILIESATDSMGVILECQGRSAHDSEAASLSDAERATALTSMGYDVIQITFGQIKDKKSFDHIAELIHKKAGLSYTPKTKQERAAEVTLRQELLVNWDELFTVKPAS</sequence>